<feature type="region of interest" description="Disordered" evidence="8">
    <location>
        <begin position="181"/>
        <end position="200"/>
    </location>
</feature>
<dbReference type="Proteomes" id="UP000076874">
    <property type="component" value="Unassembled WGS sequence"/>
</dbReference>
<reference evidence="9 10" key="1">
    <citation type="journal article" date="2016" name="Genome Biol. Evol.">
        <title>Divergent and convergent evolution of fungal pathogenicity.</title>
        <authorList>
            <person name="Shang Y."/>
            <person name="Xiao G."/>
            <person name="Zheng P."/>
            <person name="Cen K."/>
            <person name="Zhan S."/>
            <person name="Wang C."/>
        </authorList>
    </citation>
    <scope>NUCLEOTIDE SEQUENCE [LARGE SCALE GENOMIC DNA]</scope>
    <source>
        <strain evidence="9 10">RCEF 264</strain>
    </source>
</reference>
<dbReference type="GO" id="GO:0005737">
    <property type="term" value="C:cytoplasm"/>
    <property type="evidence" value="ECO:0007669"/>
    <property type="project" value="TreeGrafter"/>
</dbReference>
<feature type="compositionally biased region" description="Low complexity" evidence="8">
    <location>
        <begin position="148"/>
        <end position="161"/>
    </location>
</feature>
<name>A0A168AHA1_9HYPO</name>
<feature type="compositionally biased region" description="Acidic residues" evidence="8">
    <location>
        <begin position="753"/>
        <end position="773"/>
    </location>
</feature>
<evidence type="ECO:0000256" key="7">
    <source>
        <dbReference type="PROSITE-ProRule" id="PRU00339"/>
    </source>
</evidence>
<keyword evidence="1" id="KW-0132">Cell division</keyword>
<dbReference type="SUPFAM" id="SSF48452">
    <property type="entry name" value="TPR-like"/>
    <property type="match status" value="2"/>
</dbReference>
<keyword evidence="4" id="KW-0833">Ubl conjugation pathway</keyword>
<dbReference type="PROSITE" id="PS50005">
    <property type="entry name" value="TPR"/>
    <property type="match status" value="1"/>
</dbReference>
<dbReference type="InterPro" id="IPR019734">
    <property type="entry name" value="TPR_rpt"/>
</dbReference>
<feature type="compositionally biased region" description="Basic residues" evidence="8">
    <location>
        <begin position="732"/>
        <end position="742"/>
    </location>
</feature>
<dbReference type="Pfam" id="PF13432">
    <property type="entry name" value="TPR_16"/>
    <property type="match status" value="1"/>
</dbReference>
<evidence type="ECO:0000256" key="1">
    <source>
        <dbReference type="ARBA" id="ARBA00022618"/>
    </source>
</evidence>
<feature type="region of interest" description="Disordered" evidence="8">
    <location>
        <begin position="101"/>
        <end position="174"/>
    </location>
</feature>
<protein>
    <submittedName>
        <fullName evidence="9">Tetratricopeptide</fullName>
    </submittedName>
</protein>
<dbReference type="GO" id="GO:0051301">
    <property type="term" value="P:cell division"/>
    <property type="evidence" value="ECO:0007669"/>
    <property type="project" value="UniProtKB-KW"/>
</dbReference>
<gene>
    <name evidence="9" type="ORF">SPI_00938</name>
</gene>
<feature type="region of interest" description="Disordered" evidence="8">
    <location>
        <begin position="638"/>
        <end position="686"/>
    </location>
</feature>
<sequence length="858" mass="91826">MSNMEAFLRDWRQDALNKAQYDSAIFIGDKLLALTGDDKDAFWLAQVHFAMGNYTRAQALLSKSDLVARNASCRYLAAHCLIKQARFDDALAVLGERNPTHLIPTSANKRKTATPSGGSRGGSGPNGAKSGGGGHASGGGSGSERNRNISSNNNNNNNNGRKVPFNAGGGAGKSAATAATGKGLGGYKAGGKDTTGRDKDASAAEAEAAAAAAEASHRRYEAGMCYLRGICYAKQNVFDRAKECYKDAVHIDVQCFEAFQQLTKNQLMAPDEEWEFLQSLNFDSITVSGGGGDGDADADAAQEAADFTRMLYSTRLSKYRNPDAFATAVECLTSHYRLGNNADLLLARADLAYTQCRYEDALALTSAVLEEDRYNFGAYPLHLACLFELRMKNVLFLVAHDLADQHPDEPCTWLAVGVYYFATDRIAEARRYFSKASMMDAHYGPAWIGFAHTFAAEGEHDQAISAYSTAARLFTGTHLPQVFLGMQHHAMNNLTVAEEFLKTAYGLCREDPLLLNEMGVVCYHQDRPKDAATLFRKALDVAADMDCDPQAWLSARINLGHAYRRMRLFREALAQFDEVLRLGGKNAAVFCAKGLIQLERARPDEAAVVLHEALAIRPQDPIATELLNKALAEMATGQHGMGGGGGGGGSSGAANNGDDGDYDDGDDNMENDQEGGTQHDNDEDGVSRDMMADFERTLLQKRLAARQHLADVLGGGGSSSGSGSGGGSLSARTRHARSKGKGKTNMATGGGDGDVDDSGGMDEDGVNEDDGDNDNDHDGGGAEGGVPRSRLRKMVRNPYMAQLQRQLQMQAQTPQQQQPGPSSLSDGRTTAAGSSHAGSSWAGVVGARPMEEEPDDEV</sequence>
<feature type="compositionally biased region" description="Basic and acidic residues" evidence="8">
    <location>
        <begin position="677"/>
        <end position="686"/>
    </location>
</feature>
<dbReference type="PANTHER" id="PTHR12558">
    <property type="entry name" value="CELL DIVISION CYCLE 16,23,27"/>
    <property type="match status" value="1"/>
</dbReference>
<evidence type="ECO:0000256" key="2">
    <source>
        <dbReference type="ARBA" id="ARBA00022737"/>
    </source>
</evidence>
<evidence type="ECO:0000313" key="10">
    <source>
        <dbReference type="Proteomes" id="UP000076874"/>
    </source>
</evidence>
<feature type="compositionally biased region" description="Gly residues" evidence="8">
    <location>
        <begin position="118"/>
        <end position="142"/>
    </location>
</feature>
<dbReference type="STRING" id="1081102.A0A168AHA1"/>
<organism evidence="9 10">
    <name type="scientific">Niveomyces insectorum RCEF 264</name>
    <dbReference type="NCBI Taxonomy" id="1081102"/>
    <lineage>
        <taxon>Eukaryota</taxon>
        <taxon>Fungi</taxon>
        <taxon>Dikarya</taxon>
        <taxon>Ascomycota</taxon>
        <taxon>Pezizomycotina</taxon>
        <taxon>Sordariomycetes</taxon>
        <taxon>Hypocreomycetidae</taxon>
        <taxon>Hypocreales</taxon>
        <taxon>Cordycipitaceae</taxon>
        <taxon>Niveomyces</taxon>
    </lineage>
</organism>
<feature type="repeat" description="TPR" evidence="7">
    <location>
        <begin position="553"/>
        <end position="586"/>
    </location>
</feature>
<dbReference type="GO" id="GO:0045842">
    <property type="term" value="P:positive regulation of mitotic metaphase/anaphase transition"/>
    <property type="evidence" value="ECO:0007669"/>
    <property type="project" value="TreeGrafter"/>
</dbReference>
<dbReference type="SMART" id="SM00028">
    <property type="entry name" value="TPR"/>
    <property type="match status" value="7"/>
</dbReference>
<keyword evidence="6" id="KW-0131">Cell cycle</keyword>
<dbReference type="OrthoDB" id="10006270at2759"/>
<comment type="caution">
    <text evidence="9">The sequence shown here is derived from an EMBL/GenBank/DDBJ whole genome shotgun (WGS) entry which is preliminary data.</text>
</comment>
<feature type="compositionally biased region" description="Low complexity" evidence="8">
    <location>
        <begin position="831"/>
        <end position="847"/>
    </location>
</feature>
<accession>A0A168AHA1</accession>
<dbReference type="GO" id="GO:0016567">
    <property type="term" value="P:protein ubiquitination"/>
    <property type="evidence" value="ECO:0007669"/>
    <property type="project" value="TreeGrafter"/>
</dbReference>
<keyword evidence="10" id="KW-1185">Reference proteome</keyword>
<feature type="compositionally biased region" description="Low complexity" evidence="8">
    <location>
        <begin position="800"/>
        <end position="819"/>
    </location>
</feature>
<evidence type="ECO:0000256" key="6">
    <source>
        <dbReference type="ARBA" id="ARBA00023306"/>
    </source>
</evidence>
<evidence type="ECO:0000256" key="8">
    <source>
        <dbReference type="SAM" id="MobiDB-lite"/>
    </source>
</evidence>
<keyword evidence="2" id="KW-0677">Repeat</keyword>
<dbReference type="GO" id="GO:0031145">
    <property type="term" value="P:anaphase-promoting complex-dependent catabolic process"/>
    <property type="evidence" value="ECO:0007669"/>
    <property type="project" value="TreeGrafter"/>
</dbReference>
<dbReference type="AlphaFoldDB" id="A0A168AHA1"/>
<dbReference type="EMBL" id="AZHD01000001">
    <property type="protein sequence ID" value="OAA68743.1"/>
    <property type="molecule type" value="Genomic_DNA"/>
</dbReference>
<feature type="compositionally biased region" description="Acidic residues" evidence="8">
    <location>
        <begin position="658"/>
        <end position="673"/>
    </location>
</feature>
<dbReference type="Pfam" id="PF12895">
    <property type="entry name" value="ANAPC3"/>
    <property type="match status" value="1"/>
</dbReference>
<dbReference type="GO" id="GO:0005680">
    <property type="term" value="C:anaphase-promoting complex"/>
    <property type="evidence" value="ECO:0007669"/>
    <property type="project" value="TreeGrafter"/>
</dbReference>
<evidence type="ECO:0000313" key="9">
    <source>
        <dbReference type="EMBL" id="OAA68743.1"/>
    </source>
</evidence>
<evidence type="ECO:0000256" key="3">
    <source>
        <dbReference type="ARBA" id="ARBA00022776"/>
    </source>
</evidence>
<feature type="compositionally biased region" description="Gly residues" evidence="8">
    <location>
        <begin position="714"/>
        <end position="728"/>
    </location>
</feature>
<keyword evidence="5 7" id="KW-0802">TPR repeat</keyword>
<evidence type="ECO:0000256" key="5">
    <source>
        <dbReference type="ARBA" id="ARBA00022803"/>
    </source>
</evidence>
<feature type="compositionally biased region" description="Gly residues" evidence="8">
    <location>
        <begin position="639"/>
        <end position="651"/>
    </location>
</feature>
<dbReference type="Gene3D" id="1.25.40.10">
    <property type="entry name" value="Tetratricopeptide repeat domain"/>
    <property type="match status" value="2"/>
</dbReference>
<dbReference type="PANTHER" id="PTHR12558:SF9">
    <property type="entry name" value="CELL DIVISION CYCLE PROTEIN 16 HOMOLOG"/>
    <property type="match status" value="1"/>
</dbReference>
<feature type="compositionally biased region" description="Basic and acidic residues" evidence="8">
    <location>
        <begin position="190"/>
        <end position="200"/>
    </location>
</feature>
<dbReference type="InterPro" id="IPR011990">
    <property type="entry name" value="TPR-like_helical_dom_sf"/>
</dbReference>
<feature type="region of interest" description="Disordered" evidence="8">
    <location>
        <begin position="714"/>
        <end position="858"/>
    </location>
</feature>
<proteinExistence type="predicted"/>
<evidence type="ECO:0000256" key="4">
    <source>
        <dbReference type="ARBA" id="ARBA00022786"/>
    </source>
</evidence>
<keyword evidence="3" id="KW-0498">Mitosis</keyword>